<keyword evidence="6" id="KW-1185">Reference proteome</keyword>
<reference evidence="5" key="1">
    <citation type="submission" date="2021-06" db="EMBL/GenBank/DDBJ databases">
        <authorList>
            <person name="Huq M.A."/>
        </authorList>
    </citation>
    <scope>NUCLEOTIDE SEQUENCE</scope>
    <source>
        <strain evidence="5">MAH-26</strain>
    </source>
</reference>
<evidence type="ECO:0000313" key="6">
    <source>
        <dbReference type="Proteomes" id="UP000812270"/>
    </source>
</evidence>
<evidence type="ECO:0000313" key="5">
    <source>
        <dbReference type="EMBL" id="MBV4360191.1"/>
    </source>
</evidence>
<name>A0A9E2SCP6_9BACT</name>
<keyword evidence="1" id="KW-0201">Cytochrome c-type biogenesis</keyword>
<organism evidence="5 6">
    <name type="scientific">Pinibacter aurantiacus</name>
    <dbReference type="NCBI Taxonomy" id="2851599"/>
    <lineage>
        <taxon>Bacteria</taxon>
        <taxon>Pseudomonadati</taxon>
        <taxon>Bacteroidota</taxon>
        <taxon>Chitinophagia</taxon>
        <taxon>Chitinophagales</taxon>
        <taxon>Chitinophagaceae</taxon>
        <taxon>Pinibacter</taxon>
    </lineage>
</organism>
<evidence type="ECO:0000259" key="4">
    <source>
        <dbReference type="PROSITE" id="PS51352"/>
    </source>
</evidence>
<proteinExistence type="predicted"/>
<gene>
    <name evidence="5" type="ORF">KTO63_23705</name>
</gene>
<dbReference type="EMBL" id="JAHSPG010000017">
    <property type="protein sequence ID" value="MBV4360191.1"/>
    <property type="molecule type" value="Genomic_DNA"/>
</dbReference>
<evidence type="ECO:0000256" key="3">
    <source>
        <dbReference type="ARBA" id="ARBA00023284"/>
    </source>
</evidence>
<dbReference type="GO" id="GO:0016491">
    <property type="term" value="F:oxidoreductase activity"/>
    <property type="evidence" value="ECO:0007669"/>
    <property type="project" value="InterPro"/>
</dbReference>
<keyword evidence="3" id="KW-0676">Redox-active center</keyword>
<dbReference type="PANTHER" id="PTHR42852:SF6">
    <property type="entry name" value="THIOL:DISULFIDE INTERCHANGE PROTEIN DSBE"/>
    <property type="match status" value="1"/>
</dbReference>
<feature type="domain" description="Thioredoxin" evidence="4">
    <location>
        <begin position="254"/>
        <end position="393"/>
    </location>
</feature>
<dbReference type="RefSeq" id="WP_217794457.1">
    <property type="nucleotide sequence ID" value="NZ_JAHSPG010000017.1"/>
</dbReference>
<accession>A0A9E2SCP6</accession>
<dbReference type="GO" id="GO:0017004">
    <property type="term" value="P:cytochrome complex assembly"/>
    <property type="evidence" value="ECO:0007669"/>
    <property type="project" value="UniProtKB-KW"/>
</dbReference>
<evidence type="ECO:0000256" key="2">
    <source>
        <dbReference type="ARBA" id="ARBA00023157"/>
    </source>
</evidence>
<dbReference type="CDD" id="cd02966">
    <property type="entry name" value="TlpA_like_family"/>
    <property type="match status" value="1"/>
</dbReference>
<dbReference type="Proteomes" id="UP000812270">
    <property type="component" value="Unassembled WGS sequence"/>
</dbReference>
<dbReference type="PROSITE" id="PS00194">
    <property type="entry name" value="THIOREDOXIN_1"/>
    <property type="match status" value="1"/>
</dbReference>
<dbReference type="InterPro" id="IPR000866">
    <property type="entry name" value="AhpC/TSA"/>
</dbReference>
<sequence>MAVADVKSVTANDYKLQYQEMKLLFQKTMISGGLLICAASLFAQQKNYSITGSIKGLQNGCAKLVHMDGEKRIVDSAKIIKGKFLLKGKALPYSDFYFFSVDKTGISQRFFMNGGSLQLSGNKDSSTATVSGTPLVAEYAVYENSMKEVMSMMGDNARKSYEWADNGKKKLTKEQDSILSAEYRYAEKKGQAIIEDFITKHPNSDLSAYLVAQFYSYPQQAADQARLFTTLTKSAQQSHYGKAVAEAVEGAAKTAVGVDAPGFVQQDTSGNNVSLASFKGKYVLVDFWASWCGPCRKENPNVVKAYNKYKDKNFTIIGVSLDNDKAKWEKAILQDNLTWVHVSDLKGWKNAAVLDYYVKSVPANFLVDPNGKIIAKNLRGEDLEKMLENKLLN</sequence>
<dbReference type="Pfam" id="PF00578">
    <property type="entry name" value="AhpC-TSA"/>
    <property type="match status" value="1"/>
</dbReference>
<dbReference type="InterPro" id="IPR025380">
    <property type="entry name" value="DUF4369"/>
</dbReference>
<dbReference type="PROSITE" id="PS51352">
    <property type="entry name" value="THIOREDOXIN_2"/>
    <property type="match status" value="1"/>
</dbReference>
<dbReference type="Pfam" id="PF14289">
    <property type="entry name" value="DUF4369"/>
    <property type="match status" value="1"/>
</dbReference>
<protein>
    <submittedName>
        <fullName evidence="5">AhpC/TSA family protein</fullName>
    </submittedName>
</protein>
<keyword evidence="2" id="KW-1015">Disulfide bond</keyword>
<dbReference type="InterPro" id="IPR017937">
    <property type="entry name" value="Thioredoxin_CS"/>
</dbReference>
<dbReference type="InterPro" id="IPR013766">
    <property type="entry name" value="Thioredoxin_domain"/>
</dbReference>
<dbReference type="GO" id="GO:0016209">
    <property type="term" value="F:antioxidant activity"/>
    <property type="evidence" value="ECO:0007669"/>
    <property type="project" value="InterPro"/>
</dbReference>
<dbReference type="InterPro" id="IPR050553">
    <property type="entry name" value="Thioredoxin_ResA/DsbE_sf"/>
</dbReference>
<comment type="caution">
    <text evidence="5">The sequence shown here is derived from an EMBL/GenBank/DDBJ whole genome shotgun (WGS) entry which is preliminary data.</text>
</comment>
<dbReference type="AlphaFoldDB" id="A0A9E2SCP6"/>
<dbReference type="PANTHER" id="PTHR42852">
    <property type="entry name" value="THIOL:DISULFIDE INTERCHANGE PROTEIN DSBE"/>
    <property type="match status" value="1"/>
</dbReference>
<evidence type="ECO:0000256" key="1">
    <source>
        <dbReference type="ARBA" id="ARBA00022748"/>
    </source>
</evidence>